<dbReference type="AlphaFoldDB" id="A0A5E7PYL9"/>
<sequence length="44" mass="5350">MKRLLNTLRLVWKLFNVASLLRAVWNYARDHFDEVLDFLESIGW</sequence>
<gene>
    <name evidence="1" type="ORF">PS880_05594</name>
</gene>
<evidence type="ECO:0000313" key="1">
    <source>
        <dbReference type="EMBL" id="VVP54621.1"/>
    </source>
</evidence>
<name>A0A5E7PYL9_PSEFL</name>
<evidence type="ECO:0000313" key="2">
    <source>
        <dbReference type="Proteomes" id="UP000375525"/>
    </source>
</evidence>
<dbReference type="EMBL" id="CABVIH010000037">
    <property type="protein sequence ID" value="VVP54621.1"/>
    <property type="molecule type" value="Genomic_DNA"/>
</dbReference>
<organism evidence="1 2">
    <name type="scientific">Pseudomonas fluorescens</name>
    <dbReference type="NCBI Taxonomy" id="294"/>
    <lineage>
        <taxon>Bacteria</taxon>
        <taxon>Pseudomonadati</taxon>
        <taxon>Pseudomonadota</taxon>
        <taxon>Gammaproteobacteria</taxon>
        <taxon>Pseudomonadales</taxon>
        <taxon>Pseudomonadaceae</taxon>
        <taxon>Pseudomonas</taxon>
    </lineage>
</organism>
<reference evidence="1 2" key="1">
    <citation type="submission" date="2019-09" db="EMBL/GenBank/DDBJ databases">
        <authorList>
            <person name="Chandra G."/>
            <person name="Truman W A."/>
        </authorList>
    </citation>
    <scope>NUCLEOTIDE SEQUENCE [LARGE SCALE GENOMIC DNA]</scope>
    <source>
        <strain evidence="1">PS880</strain>
    </source>
</reference>
<protein>
    <submittedName>
        <fullName evidence="1">Uncharacterized protein</fullName>
    </submittedName>
</protein>
<dbReference type="Proteomes" id="UP000375525">
    <property type="component" value="Unassembled WGS sequence"/>
</dbReference>
<accession>A0A5E7PYL9</accession>
<proteinExistence type="predicted"/>